<evidence type="ECO:0000259" key="14">
    <source>
        <dbReference type="PROSITE" id="PS50887"/>
    </source>
</evidence>
<dbReference type="PANTHER" id="PTHR44757">
    <property type="entry name" value="DIGUANYLATE CYCLASE DGCP"/>
    <property type="match status" value="1"/>
</dbReference>
<accession>A0A1H3X0A7</accession>
<dbReference type="PROSITE" id="PS50839">
    <property type="entry name" value="CHASE"/>
    <property type="match status" value="1"/>
</dbReference>
<dbReference type="Pfam" id="PF08447">
    <property type="entry name" value="PAS_3"/>
    <property type="match status" value="1"/>
</dbReference>
<dbReference type="Gene3D" id="3.20.20.450">
    <property type="entry name" value="EAL domain"/>
    <property type="match status" value="1"/>
</dbReference>
<dbReference type="InterPro" id="IPR001633">
    <property type="entry name" value="EAL_dom"/>
</dbReference>
<evidence type="ECO:0000259" key="13">
    <source>
        <dbReference type="PROSITE" id="PS50883"/>
    </source>
</evidence>
<feature type="domain" description="GGDEF" evidence="14">
    <location>
        <begin position="626"/>
        <end position="758"/>
    </location>
</feature>
<dbReference type="SMART" id="SM00086">
    <property type="entry name" value="PAC"/>
    <property type="match status" value="2"/>
</dbReference>
<dbReference type="SUPFAM" id="SSF55785">
    <property type="entry name" value="PYP-like sensor domain (PAS domain)"/>
    <property type="match status" value="2"/>
</dbReference>
<dbReference type="EC" id="3.1.4.52" evidence="3"/>
<gene>
    <name evidence="15" type="ORF">SAMN04488051_10141</name>
</gene>
<sequence>MLDWSTIGNIDNESICDALNLCNHLSAHYDPNNYNTMKILRKLSQHKYHPLAIATLLAALLINTAFVWYLETQRSQRQQLAMNQTAQAFLNQLQLRLERSFTAAYAIAAGINQAGAEQIEFKAYARELLSYYPDILAISLAPDGVINDVYPLEGNQQLLGFDLFAHPEQSKEAERAKAAGKLRLNGPFPLVQGGMGVVARLPLFQLSDVVSFQGFINVTLRLDPILDSLHRDYFQQSHYAYQLWRYDADERRQIIWRHANLPPGSTAFTLALADNPWQLDMHYQATWQERLTFWLEVMFALFSSLLLYSFALFYLQLSSQRGLLKHQVAERTEELQQTLQRYRSFVQASNTGGWEYDQSRNFLQCSQEYFSMLGRKRDQYDQSGQDNLSTCWLDLLHPDDVTPASKAFIDYLQQPVSMYESQFRMRHQDGHWVWILSRGRTMLNEDGSPSTITVGTHIDISTQKQAEMRLRLLEQLFEQSSEGMLVTDPNHTILLVNKAFTTISGYNSDEVIGKTPKLLSSGKHNKDFYEAMQQAIQRHGNWQGEIWNRRKNGELYPEWLSISQIRDTRGQLSHYVALFSDISNYKQNQEKLNLLAHFDTLTQLPNRTLLIDRTEQAIQRAKRAGHQIAMLFIDLDRFKKINDALGHEVGDEILVQAAQRLQTMTRSQDTLSRLSSDEFILLLPDTNQEAAGRLAKRILETMQTPYQFARDPLSISASIGIAIYPNDGDNFFELNKHADIAMFKAKEDGRNKYCFFTAGMQNQFNRQLQLENALRLAIEHNQLQLVYQPQLCLNNNKLTGFEALLRWQHPELGFISPAEFIPVAEQSGLMIKLGEWVLQHAIQQQKKWFQQGYTELVMAINLSPVQFRQPELLTIISTQLELAKLPAQCIELEITESAMVEDAEQAIKTVDAIRQKGIWIAIDDFGTGYSSLSYLKRFHLNKLKIDQSFVRELLDSLEDRAIVTAIIRMAQSLGLKTIAEGVETAEHQSLLQQLGCDEIQGYHYGRPMPAEAATAFLQQQIASPPSQP</sequence>
<feature type="transmembrane region" description="Helical" evidence="9">
    <location>
        <begin position="51"/>
        <end position="70"/>
    </location>
</feature>
<dbReference type="SMART" id="SM00052">
    <property type="entry name" value="EAL"/>
    <property type="match status" value="1"/>
</dbReference>
<dbReference type="NCBIfam" id="TIGR00254">
    <property type="entry name" value="GGDEF"/>
    <property type="match status" value="1"/>
</dbReference>
<feature type="domain" description="PAC" evidence="11">
    <location>
        <begin position="419"/>
        <end position="472"/>
    </location>
</feature>
<keyword evidence="6 9" id="KW-1133">Transmembrane helix</keyword>
<dbReference type="CDD" id="cd01948">
    <property type="entry name" value="EAL"/>
    <property type="match status" value="1"/>
</dbReference>
<evidence type="ECO:0000256" key="4">
    <source>
        <dbReference type="ARBA" id="ARBA00022636"/>
    </source>
</evidence>
<dbReference type="InterPro" id="IPR000700">
    <property type="entry name" value="PAS-assoc_C"/>
</dbReference>
<dbReference type="AlphaFoldDB" id="A0A1H3X0A7"/>
<evidence type="ECO:0000256" key="8">
    <source>
        <dbReference type="ARBA" id="ARBA00051114"/>
    </source>
</evidence>
<dbReference type="InterPro" id="IPR035965">
    <property type="entry name" value="PAS-like_dom_sf"/>
</dbReference>
<feature type="domain" description="CHASE" evidence="12">
    <location>
        <begin position="142"/>
        <end position="231"/>
    </location>
</feature>
<evidence type="ECO:0000313" key="16">
    <source>
        <dbReference type="Proteomes" id="UP000198773"/>
    </source>
</evidence>
<dbReference type="Gene3D" id="3.30.450.350">
    <property type="entry name" value="CHASE domain"/>
    <property type="match status" value="1"/>
</dbReference>
<evidence type="ECO:0000256" key="9">
    <source>
        <dbReference type="SAM" id="Phobius"/>
    </source>
</evidence>
<dbReference type="PANTHER" id="PTHR44757:SF2">
    <property type="entry name" value="BIOFILM ARCHITECTURE MAINTENANCE PROTEIN MBAA"/>
    <property type="match status" value="1"/>
</dbReference>
<evidence type="ECO:0000313" key="15">
    <source>
        <dbReference type="EMBL" id="SDZ92673.1"/>
    </source>
</evidence>
<dbReference type="Gene3D" id="3.30.70.270">
    <property type="match status" value="1"/>
</dbReference>
<comment type="cofactor">
    <cofactor evidence="1">
        <name>Mg(2+)</name>
        <dbReference type="ChEBI" id="CHEBI:18420"/>
    </cofactor>
</comment>
<dbReference type="GO" id="GO:0007165">
    <property type="term" value="P:signal transduction"/>
    <property type="evidence" value="ECO:0007669"/>
    <property type="project" value="UniProtKB-ARBA"/>
</dbReference>
<dbReference type="PROSITE" id="PS50887">
    <property type="entry name" value="GGDEF"/>
    <property type="match status" value="1"/>
</dbReference>
<comment type="subcellular location">
    <subcellularLocation>
        <location evidence="2">Membrane</location>
    </subcellularLocation>
</comment>
<dbReference type="SUPFAM" id="SSF141868">
    <property type="entry name" value="EAL domain-like"/>
    <property type="match status" value="1"/>
</dbReference>
<dbReference type="InterPro" id="IPR013655">
    <property type="entry name" value="PAS_fold_3"/>
</dbReference>
<dbReference type="Gene3D" id="3.30.450.20">
    <property type="entry name" value="PAS domain"/>
    <property type="match status" value="2"/>
</dbReference>
<evidence type="ECO:0000256" key="6">
    <source>
        <dbReference type="ARBA" id="ARBA00022989"/>
    </source>
</evidence>
<dbReference type="GO" id="GO:0071111">
    <property type="term" value="F:cyclic-guanylate-specific phosphodiesterase activity"/>
    <property type="evidence" value="ECO:0007669"/>
    <property type="project" value="UniProtKB-EC"/>
</dbReference>
<dbReference type="PROSITE" id="PS50112">
    <property type="entry name" value="PAS"/>
    <property type="match status" value="1"/>
</dbReference>
<evidence type="ECO:0000259" key="11">
    <source>
        <dbReference type="PROSITE" id="PS50113"/>
    </source>
</evidence>
<dbReference type="PROSITE" id="PS50113">
    <property type="entry name" value="PAC"/>
    <property type="match status" value="2"/>
</dbReference>
<dbReference type="InterPro" id="IPR029787">
    <property type="entry name" value="Nucleotide_cyclase"/>
</dbReference>
<dbReference type="STRING" id="152573.SAMN04488051_10141"/>
<keyword evidence="7 9" id="KW-0472">Membrane</keyword>
<dbReference type="NCBIfam" id="TIGR00229">
    <property type="entry name" value="sensory_box"/>
    <property type="match status" value="2"/>
</dbReference>
<evidence type="ECO:0000256" key="7">
    <source>
        <dbReference type="ARBA" id="ARBA00023136"/>
    </source>
</evidence>
<name>A0A1H3X0A7_ALKAM</name>
<dbReference type="FunFam" id="3.30.70.270:FF:000001">
    <property type="entry name" value="Diguanylate cyclase domain protein"/>
    <property type="match status" value="1"/>
</dbReference>
<dbReference type="Pfam" id="PF00563">
    <property type="entry name" value="EAL"/>
    <property type="match status" value="1"/>
</dbReference>
<dbReference type="Proteomes" id="UP000198773">
    <property type="component" value="Unassembled WGS sequence"/>
</dbReference>
<dbReference type="InterPro" id="IPR043128">
    <property type="entry name" value="Rev_trsase/Diguanyl_cyclase"/>
</dbReference>
<evidence type="ECO:0000256" key="5">
    <source>
        <dbReference type="ARBA" id="ARBA00022692"/>
    </source>
</evidence>
<dbReference type="SUPFAM" id="SSF55073">
    <property type="entry name" value="Nucleotide cyclase"/>
    <property type="match status" value="1"/>
</dbReference>
<evidence type="ECO:0000259" key="12">
    <source>
        <dbReference type="PROSITE" id="PS50839"/>
    </source>
</evidence>
<dbReference type="GO" id="GO:0016020">
    <property type="term" value="C:membrane"/>
    <property type="evidence" value="ECO:0007669"/>
    <property type="project" value="UniProtKB-SubCell"/>
</dbReference>
<reference evidence="15 16" key="1">
    <citation type="submission" date="2016-10" db="EMBL/GenBank/DDBJ databases">
        <authorList>
            <person name="de Groot N.N."/>
        </authorList>
    </citation>
    <scope>NUCLEOTIDE SEQUENCE [LARGE SCALE GENOMIC DNA]</scope>
    <source>
        <strain evidence="15 16">CGMCC 1.3430</strain>
    </source>
</reference>
<dbReference type="SMART" id="SM00267">
    <property type="entry name" value="GGDEF"/>
    <property type="match status" value="1"/>
</dbReference>
<dbReference type="CDD" id="cd00130">
    <property type="entry name" value="PAS"/>
    <property type="match status" value="2"/>
</dbReference>
<keyword evidence="16" id="KW-1185">Reference proteome</keyword>
<dbReference type="InterPro" id="IPR042240">
    <property type="entry name" value="CHASE_sf"/>
</dbReference>
<dbReference type="InterPro" id="IPR052155">
    <property type="entry name" value="Biofilm_reg_signaling"/>
</dbReference>
<dbReference type="Pfam" id="PF03924">
    <property type="entry name" value="CHASE"/>
    <property type="match status" value="1"/>
</dbReference>
<dbReference type="InterPro" id="IPR001610">
    <property type="entry name" value="PAC"/>
</dbReference>
<feature type="domain" description="PAC" evidence="11">
    <location>
        <begin position="542"/>
        <end position="594"/>
    </location>
</feature>
<dbReference type="InterPro" id="IPR006189">
    <property type="entry name" value="CHASE_dom"/>
</dbReference>
<dbReference type="SMART" id="SM01079">
    <property type="entry name" value="CHASE"/>
    <property type="match status" value="1"/>
</dbReference>
<comment type="catalytic activity">
    <reaction evidence="8">
        <text>3',3'-c-di-GMP + H2O = 5'-phosphoguanylyl(3'-&gt;5')guanosine + H(+)</text>
        <dbReference type="Rhea" id="RHEA:24902"/>
        <dbReference type="ChEBI" id="CHEBI:15377"/>
        <dbReference type="ChEBI" id="CHEBI:15378"/>
        <dbReference type="ChEBI" id="CHEBI:58754"/>
        <dbReference type="ChEBI" id="CHEBI:58805"/>
        <dbReference type="EC" id="3.1.4.52"/>
    </reaction>
    <physiologicalReaction direction="left-to-right" evidence="8">
        <dbReference type="Rhea" id="RHEA:24903"/>
    </physiologicalReaction>
</comment>
<dbReference type="InterPro" id="IPR000160">
    <property type="entry name" value="GGDEF_dom"/>
</dbReference>
<proteinExistence type="predicted"/>
<evidence type="ECO:0000256" key="3">
    <source>
        <dbReference type="ARBA" id="ARBA00012282"/>
    </source>
</evidence>
<dbReference type="Pfam" id="PF13426">
    <property type="entry name" value="PAS_9"/>
    <property type="match status" value="1"/>
</dbReference>
<keyword evidence="4" id="KW-0973">c-di-GMP</keyword>
<evidence type="ECO:0000256" key="2">
    <source>
        <dbReference type="ARBA" id="ARBA00004370"/>
    </source>
</evidence>
<dbReference type="Pfam" id="PF00990">
    <property type="entry name" value="GGDEF"/>
    <property type="match status" value="1"/>
</dbReference>
<evidence type="ECO:0000259" key="10">
    <source>
        <dbReference type="PROSITE" id="PS50112"/>
    </source>
</evidence>
<feature type="transmembrane region" description="Helical" evidence="9">
    <location>
        <begin position="291"/>
        <end position="315"/>
    </location>
</feature>
<protein>
    <recommendedName>
        <fullName evidence="3">cyclic-guanylate-specific phosphodiesterase</fullName>
        <ecNumber evidence="3">3.1.4.52</ecNumber>
    </recommendedName>
</protein>
<dbReference type="EMBL" id="FNRM01000001">
    <property type="protein sequence ID" value="SDZ92673.1"/>
    <property type="molecule type" value="Genomic_DNA"/>
</dbReference>
<evidence type="ECO:0000256" key="1">
    <source>
        <dbReference type="ARBA" id="ARBA00001946"/>
    </source>
</evidence>
<dbReference type="InterPro" id="IPR035919">
    <property type="entry name" value="EAL_sf"/>
</dbReference>
<dbReference type="FunFam" id="3.20.20.450:FF:000001">
    <property type="entry name" value="Cyclic di-GMP phosphodiesterase yahA"/>
    <property type="match status" value="1"/>
</dbReference>
<dbReference type="CDD" id="cd01949">
    <property type="entry name" value="GGDEF"/>
    <property type="match status" value="1"/>
</dbReference>
<feature type="domain" description="EAL" evidence="13">
    <location>
        <begin position="767"/>
        <end position="1021"/>
    </location>
</feature>
<dbReference type="PROSITE" id="PS50883">
    <property type="entry name" value="EAL"/>
    <property type="match status" value="1"/>
</dbReference>
<dbReference type="SMART" id="SM00091">
    <property type="entry name" value="PAS"/>
    <property type="match status" value="2"/>
</dbReference>
<keyword evidence="5 9" id="KW-0812">Transmembrane</keyword>
<organism evidence="15 16">
    <name type="scientific">Alkalimonas amylolytica</name>
    <dbReference type="NCBI Taxonomy" id="152573"/>
    <lineage>
        <taxon>Bacteria</taxon>
        <taxon>Pseudomonadati</taxon>
        <taxon>Pseudomonadota</taxon>
        <taxon>Gammaproteobacteria</taxon>
        <taxon>Alkalimonas</taxon>
    </lineage>
</organism>
<dbReference type="InterPro" id="IPR000014">
    <property type="entry name" value="PAS"/>
</dbReference>
<feature type="domain" description="PAS" evidence="10">
    <location>
        <begin position="469"/>
        <end position="539"/>
    </location>
</feature>
<dbReference type="GO" id="GO:0071732">
    <property type="term" value="P:cellular response to nitric oxide"/>
    <property type="evidence" value="ECO:0007669"/>
    <property type="project" value="UniProtKB-ARBA"/>
</dbReference>